<dbReference type="NCBIfam" id="TIGR00726">
    <property type="entry name" value="peptidoglycan editing factor PgeF"/>
    <property type="match status" value="1"/>
</dbReference>
<comment type="catalytic activity">
    <reaction evidence="1">
        <text>inosine + phosphate = alpha-D-ribose 1-phosphate + hypoxanthine</text>
        <dbReference type="Rhea" id="RHEA:27646"/>
        <dbReference type="ChEBI" id="CHEBI:17368"/>
        <dbReference type="ChEBI" id="CHEBI:17596"/>
        <dbReference type="ChEBI" id="CHEBI:43474"/>
        <dbReference type="ChEBI" id="CHEBI:57720"/>
        <dbReference type="EC" id="2.4.2.1"/>
    </reaction>
    <physiologicalReaction direction="left-to-right" evidence="1">
        <dbReference type="Rhea" id="RHEA:27647"/>
    </physiologicalReaction>
</comment>
<dbReference type="RefSeq" id="WP_369456365.1">
    <property type="nucleotide sequence ID" value="NZ_JBGCUO010000003.1"/>
</dbReference>
<dbReference type="Gene3D" id="3.60.140.10">
    <property type="entry name" value="CNF1/YfiH-like putative cysteine hydrolases"/>
    <property type="match status" value="1"/>
</dbReference>
<proteinExistence type="inferred from homology"/>
<dbReference type="PANTHER" id="PTHR30616">
    <property type="entry name" value="UNCHARACTERIZED PROTEIN YFIH"/>
    <property type="match status" value="1"/>
</dbReference>
<keyword evidence="12" id="KW-1185">Reference proteome</keyword>
<dbReference type="EMBL" id="JBGCUO010000003">
    <property type="protein sequence ID" value="MEY1663092.1"/>
    <property type="molecule type" value="Genomic_DNA"/>
</dbReference>
<sequence length="247" mass="26489">MSGAPLQWLVPDWTPHPRVRACITTRHGDRSPAPWHGFNLGLNSGDDPQRVAANRAALAQALALPHPPHWLEQVHGVALAEAGSALQRADGVWSGEAGRACVVLTADCLPVLLARCDGRAVAAVHAGWKGLNAGILERAVQQLAPGGEPVSAWLGPAISQPCYQVGDDLREAFLNVDRAAADAFAADAEPGRWRLDLFALARRRLLAAGVAEVSGGNWCTATRRDLFYSYRFEGQTGRFASLVWLQP</sequence>
<gene>
    <name evidence="11" type="primary">pgeF</name>
    <name evidence="11" type="ORF">AB5I84_13095</name>
</gene>
<evidence type="ECO:0000256" key="7">
    <source>
        <dbReference type="ARBA" id="ARBA00047989"/>
    </source>
</evidence>
<evidence type="ECO:0000256" key="6">
    <source>
        <dbReference type="ARBA" id="ARBA00022833"/>
    </source>
</evidence>
<comment type="catalytic activity">
    <reaction evidence="7">
        <text>adenosine + H2O + H(+) = inosine + NH4(+)</text>
        <dbReference type="Rhea" id="RHEA:24408"/>
        <dbReference type="ChEBI" id="CHEBI:15377"/>
        <dbReference type="ChEBI" id="CHEBI:15378"/>
        <dbReference type="ChEBI" id="CHEBI:16335"/>
        <dbReference type="ChEBI" id="CHEBI:17596"/>
        <dbReference type="ChEBI" id="CHEBI:28938"/>
        <dbReference type="EC" id="3.5.4.4"/>
    </reaction>
    <physiologicalReaction direction="left-to-right" evidence="7">
        <dbReference type="Rhea" id="RHEA:24409"/>
    </physiologicalReaction>
</comment>
<dbReference type="Proteomes" id="UP001562065">
    <property type="component" value="Unassembled WGS sequence"/>
</dbReference>
<evidence type="ECO:0000256" key="4">
    <source>
        <dbReference type="ARBA" id="ARBA00022723"/>
    </source>
</evidence>
<accession>A0ABV4AJU1</accession>
<evidence type="ECO:0000256" key="5">
    <source>
        <dbReference type="ARBA" id="ARBA00022801"/>
    </source>
</evidence>
<keyword evidence="6" id="KW-0862">Zinc</keyword>
<evidence type="ECO:0000256" key="9">
    <source>
        <dbReference type="ARBA" id="ARBA00049893"/>
    </source>
</evidence>
<dbReference type="SUPFAM" id="SSF64438">
    <property type="entry name" value="CNF1/YfiH-like putative cysteine hydrolases"/>
    <property type="match status" value="1"/>
</dbReference>
<evidence type="ECO:0000256" key="3">
    <source>
        <dbReference type="ARBA" id="ARBA00022679"/>
    </source>
</evidence>
<reference evidence="11 12" key="1">
    <citation type="submission" date="2024-07" db="EMBL/GenBank/DDBJ databases">
        <authorList>
            <person name="Ren Q."/>
        </authorList>
    </citation>
    <scope>NUCLEOTIDE SEQUENCE [LARGE SCALE GENOMIC DNA]</scope>
    <source>
        <strain evidence="11 12">REN37</strain>
    </source>
</reference>
<dbReference type="InterPro" id="IPR003730">
    <property type="entry name" value="Cu_polyphenol_OxRdtase"/>
</dbReference>
<protein>
    <recommendedName>
        <fullName evidence="10">Purine nucleoside phosphorylase</fullName>
    </recommendedName>
</protein>
<dbReference type="CDD" id="cd16833">
    <property type="entry name" value="YfiH"/>
    <property type="match status" value="1"/>
</dbReference>
<evidence type="ECO:0000256" key="8">
    <source>
        <dbReference type="ARBA" id="ARBA00048968"/>
    </source>
</evidence>
<dbReference type="InterPro" id="IPR011324">
    <property type="entry name" value="Cytotoxic_necrot_fac-like_cat"/>
</dbReference>
<evidence type="ECO:0000313" key="12">
    <source>
        <dbReference type="Proteomes" id="UP001562065"/>
    </source>
</evidence>
<comment type="caution">
    <text evidence="11">The sequence shown here is derived from an EMBL/GenBank/DDBJ whole genome shotgun (WGS) entry which is preliminary data.</text>
</comment>
<keyword evidence="4" id="KW-0479">Metal-binding</keyword>
<comment type="similarity">
    <text evidence="2 10">Belongs to the purine nucleoside phosphorylase YfiH/LACC1 family.</text>
</comment>
<name>A0ABV4AJU1_9GAMM</name>
<dbReference type="Pfam" id="PF02578">
    <property type="entry name" value="Cu-oxidase_4"/>
    <property type="match status" value="1"/>
</dbReference>
<evidence type="ECO:0000256" key="1">
    <source>
        <dbReference type="ARBA" id="ARBA00000553"/>
    </source>
</evidence>
<organism evidence="11 12">
    <name type="scientific">Isoalcanivorax beigongshangi</name>
    <dbReference type="NCBI Taxonomy" id="3238810"/>
    <lineage>
        <taxon>Bacteria</taxon>
        <taxon>Pseudomonadati</taxon>
        <taxon>Pseudomonadota</taxon>
        <taxon>Gammaproteobacteria</taxon>
        <taxon>Oceanospirillales</taxon>
        <taxon>Alcanivoracaceae</taxon>
        <taxon>Isoalcanivorax</taxon>
    </lineage>
</organism>
<keyword evidence="5" id="KW-0378">Hydrolase</keyword>
<dbReference type="InterPro" id="IPR038371">
    <property type="entry name" value="Cu_polyphenol_OxRdtase_sf"/>
</dbReference>
<evidence type="ECO:0000256" key="2">
    <source>
        <dbReference type="ARBA" id="ARBA00007353"/>
    </source>
</evidence>
<evidence type="ECO:0000256" key="10">
    <source>
        <dbReference type="RuleBase" id="RU361274"/>
    </source>
</evidence>
<evidence type="ECO:0000313" key="11">
    <source>
        <dbReference type="EMBL" id="MEY1663092.1"/>
    </source>
</evidence>
<comment type="catalytic activity">
    <reaction evidence="8">
        <text>adenosine + phosphate = alpha-D-ribose 1-phosphate + adenine</text>
        <dbReference type="Rhea" id="RHEA:27642"/>
        <dbReference type="ChEBI" id="CHEBI:16335"/>
        <dbReference type="ChEBI" id="CHEBI:16708"/>
        <dbReference type="ChEBI" id="CHEBI:43474"/>
        <dbReference type="ChEBI" id="CHEBI:57720"/>
        <dbReference type="EC" id="2.4.2.1"/>
    </reaction>
    <physiologicalReaction direction="left-to-right" evidence="8">
        <dbReference type="Rhea" id="RHEA:27643"/>
    </physiologicalReaction>
</comment>
<dbReference type="PANTHER" id="PTHR30616:SF2">
    <property type="entry name" value="PURINE NUCLEOSIDE PHOSPHORYLASE LACC1"/>
    <property type="match status" value="1"/>
</dbReference>
<comment type="catalytic activity">
    <reaction evidence="9">
        <text>S-methyl-5'-thioadenosine + phosphate = 5-(methylsulfanyl)-alpha-D-ribose 1-phosphate + adenine</text>
        <dbReference type="Rhea" id="RHEA:11852"/>
        <dbReference type="ChEBI" id="CHEBI:16708"/>
        <dbReference type="ChEBI" id="CHEBI:17509"/>
        <dbReference type="ChEBI" id="CHEBI:43474"/>
        <dbReference type="ChEBI" id="CHEBI:58533"/>
        <dbReference type="EC" id="2.4.2.28"/>
    </reaction>
    <physiologicalReaction direction="left-to-right" evidence="9">
        <dbReference type="Rhea" id="RHEA:11853"/>
    </physiologicalReaction>
</comment>
<keyword evidence="3" id="KW-0808">Transferase</keyword>